<comment type="caution">
    <text evidence="2">The sequence shown here is derived from an EMBL/GenBank/DDBJ whole genome shotgun (WGS) entry which is preliminary data.</text>
</comment>
<sequence>MGLPKKGFAHKANGDVYRGKAQSGKNGLPNEKDSPSNHNRCGCASPNEKNRTPTAGDEDVNLGVPTYRSLNYRE</sequence>
<proteinExistence type="predicted"/>
<dbReference type="Proteomes" id="UP001230207">
    <property type="component" value="Unassembled WGS sequence"/>
</dbReference>
<evidence type="ECO:0000313" key="3">
    <source>
        <dbReference type="Proteomes" id="UP001230207"/>
    </source>
</evidence>
<protein>
    <submittedName>
        <fullName evidence="2">Uncharacterized protein</fullName>
    </submittedName>
</protein>
<evidence type="ECO:0000313" key="2">
    <source>
        <dbReference type="EMBL" id="MDQ0322934.1"/>
    </source>
</evidence>
<dbReference type="EMBL" id="JAUSVF010000003">
    <property type="protein sequence ID" value="MDQ0322934.1"/>
    <property type="molecule type" value="Genomic_DNA"/>
</dbReference>
<keyword evidence="3" id="KW-1185">Reference proteome</keyword>
<organism evidence="2 3">
    <name type="scientific">Pararhizobium capsulatum DSM 1112</name>
    <dbReference type="NCBI Taxonomy" id="1121113"/>
    <lineage>
        <taxon>Bacteria</taxon>
        <taxon>Pseudomonadati</taxon>
        <taxon>Pseudomonadota</taxon>
        <taxon>Alphaproteobacteria</taxon>
        <taxon>Hyphomicrobiales</taxon>
        <taxon>Rhizobiaceae</taxon>
        <taxon>Rhizobium/Agrobacterium group</taxon>
        <taxon>Pararhizobium</taxon>
    </lineage>
</organism>
<accession>A0ABU0BXE0</accession>
<name>A0ABU0BXE0_9HYPH</name>
<gene>
    <name evidence="2" type="ORF">QO002_005140</name>
</gene>
<reference evidence="2 3" key="1">
    <citation type="submission" date="2023-07" db="EMBL/GenBank/DDBJ databases">
        <title>Genomic Encyclopedia of Type Strains, Phase IV (KMG-IV): sequencing the most valuable type-strain genomes for metagenomic binning, comparative biology and taxonomic classification.</title>
        <authorList>
            <person name="Goeker M."/>
        </authorList>
    </citation>
    <scope>NUCLEOTIDE SEQUENCE [LARGE SCALE GENOMIC DNA]</scope>
    <source>
        <strain evidence="2 3">DSM 1112</strain>
    </source>
</reference>
<feature type="region of interest" description="Disordered" evidence="1">
    <location>
        <begin position="1"/>
        <end position="74"/>
    </location>
</feature>
<evidence type="ECO:0000256" key="1">
    <source>
        <dbReference type="SAM" id="MobiDB-lite"/>
    </source>
</evidence>